<evidence type="ECO:0000313" key="6">
    <source>
        <dbReference type="Proteomes" id="UP001165160"/>
    </source>
</evidence>
<gene>
    <name evidence="5" type="ORF">TrVE_jg6218</name>
</gene>
<dbReference type="Pfam" id="PF00069">
    <property type="entry name" value="Pkinase"/>
    <property type="match status" value="1"/>
</dbReference>
<dbReference type="InterPro" id="IPR011009">
    <property type="entry name" value="Kinase-like_dom_sf"/>
</dbReference>
<dbReference type="AlphaFoldDB" id="A0A9W7BJD3"/>
<dbReference type="EMBL" id="BRXX01000096">
    <property type="protein sequence ID" value="GMH89581.1"/>
    <property type="molecule type" value="Genomic_DNA"/>
</dbReference>
<sequence>MNRLVRSAGLNLKIGGVSNVMTREVSVVGFYRIRNDWVKGQIFDTCYGNNRNFGGVFKFRRLREVAGTKEDSGILKSDGTYLKYYHAETIRNDKGGIITFTPNIVIVKKSSLKLVKEFSSPSNQESPLGELAAMQFVQKAKNGPDTCLLSIEELRNLPNHGLVTSIAGFIEFRFHDQFFPDPSKGYDHLYSIVPDCGVDIHTWAHRTYELGIVPEDVCRNIFFQLLNVLTYLRGRNLCHRDICDQNLVWDPVRNHLTLIDLAQLAWAGENPGPRIVDGKFLIAKKTNIYGKLPFKAPEICEAHRREYDGFAVDLWQSVTVLWIMRTGSYLFGQSTILRPVAWHDAGEVNPLALASRYLTENFDPGYDVFVDRVSMSPFEARATLRYFPWDFPNEDLDPGGWFRFLCQCPRDISLQRWAYFCYQVNHTCGGTSFHNHNIHYLKLNFLDLIIGCTRHNPSERLTLEEIRQHPWMAGILSSTVADGEWIAPQGQVSNHPASGHGAEPTPTEIDQVQIPRATMSDEINDLYPSSPSLPSSLSSLPSPPPQNE</sequence>
<protein>
    <recommendedName>
        <fullName evidence="4">Protein kinase domain-containing protein</fullName>
    </recommendedName>
</protein>
<dbReference type="PANTHER" id="PTHR24346:SF30">
    <property type="entry name" value="MATERNAL EMBRYONIC LEUCINE ZIPPER KINASE"/>
    <property type="match status" value="1"/>
</dbReference>
<dbReference type="GO" id="GO:0004674">
    <property type="term" value="F:protein serine/threonine kinase activity"/>
    <property type="evidence" value="ECO:0007669"/>
    <property type="project" value="TreeGrafter"/>
</dbReference>
<organism evidence="5 6">
    <name type="scientific">Triparma verrucosa</name>
    <dbReference type="NCBI Taxonomy" id="1606542"/>
    <lineage>
        <taxon>Eukaryota</taxon>
        <taxon>Sar</taxon>
        <taxon>Stramenopiles</taxon>
        <taxon>Ochrophyta</taxon>
        <taxon>Bolidophyceae</taxon>
        <taxon>Parmales</taxon>
        <taxon>Triparmaceae</taxon>
        <taxon>Triparma</taxon>
    </lineage>
</organism>
<reference evidence="6" key="1">
    <citation type="journal article" date="2023" name="Commun. Biol.">
        <title>Genome analysis of Parmales, the sister group of diatoms, reveals the evolutionary specialization of diatoms from phago-mixotrophs to photoautotrophs.</title>
        <authorList>
            <person name="Ban H."/>
            <person name="Sato S."/>
            <person name="Yoshikawa S."/>
            <person name="Yamada K."/>
            <person name="Nakamura Y."/>
            <person name="Ichinomiya M."/>
            <person name="Sato N."/>
            <person name="Blanc-Mathieu R."/>
            <person name="Endo H."/>
            <person name="Kuwata A."/>
            <person name="Ogata H."/>
        </authorList>
    </citation>
    <scope>NUCLEOTIDE SEQUENCE [LARGE SCALE GENOMIC DNA]</scope>
    <source>
        <strain evidence="6">NIES 3699</strain>
    </source>
</reference>
<feature type="region of interest" description="Disordered" evidence="3">
    <location>
        <begin position="489"/>
        <end position="548"/>
    </location>
</feature>
<dbReference type="PANTHER" id="PTHR24346">
    <property type="entry name" value="MAP/MICROTUBULE AFFINITY-REGULATING KINASE"/>
    <property type="match status" value="1"/>
</dbReference>
<feature type="domain" description="Protein kinase" evidence="4">
    <location>
        <begin position="84"/>
        <end position="472"/>
    </location>
</feature>
<evidence type="ECO:0000256" key="3">
    <source>
        <dbReference type="SAM" id="MobiDB-lite"/>
    </source>
</evidence>
<evidence type="ECO:0000256" key="2">
    <source>
        <dbReference type="ARBA" id="ARBA00022840"/>
    </source>
</evidence>
<evidence type="ECO:0000313" key="5">
    <source>
        <dbReference type="EMBL" id="GMH89581.1"/>
    </source>
</evidence>
<evidence type="ECO:0000256" key="1">
    <source>
        <dbReference type="ARBA" id="ARBA00022741"/>
    </source>
</evidence>
<dbReference type="GO" id="GO:0005524">
    <property type="term" value="F:ATP binding"/>
    <property type="evidence" value="ECO:0007669"/>
    <property type="project" value="UniProtKB-KW"/>
</dbReference>
<accession>A0A9W7BJD3</accession>
<dbReference type="SMART" id="SM00220">
    <property type="entry name" value="S_TKc"/>
    <property type="match status" value="1"/>
</dbReference>
<keyword evidence="6" id="KW-1185">Reference proteome</keyword>
<name>A0A9W7BJD3_9STRA</name>
<evidence type="ECO:0000259" key="4">
    <source>
        <dbReference type="PROSITE" id="PS50011"/>
    </source>
</evidence>
<dbReference type="Gene3D" id="1.10.510.10">
    <property type="entry name" value="Transferase(Phosphotransferase) domain 1"/>
    <property type="match status" value="1"/>
</dbReference>
<dbReference type="GO" id="GO:0035556">
    <property type="term" value="P:intracellular signal transduction"/>
    <property type="evidence" value="ECO:0007669"/>
    <property type="project" value="TreeGrafter"/>
</dbReference>
<feature type="compositionally biased region" description="Low complexity" evidence="3">
    <location>
        <begin position="528"/>
        <end position="540"/>
    </location>
</feature>
<keyword evidence="1" id="KW-0547">Nucleotide-binding</keyword>
<keyword evidence="2" id="KW-0067">ATP-binding</keyword>
<comment type="caution">
    <text evidence="5">The sequence shown here is derived from an EMBL/GenBank/DDBJ whole genome shotgun (WGS) entry which is preliminary data.</text>
</comment>
<dbReference type="InterPro" id="IPR000719">
    <property type="entry name" value="Prot_kinase_dom"/>
</dbReference>
<proteinExistence type="predicted"/>
<dbReference type="PROSITE" id="PS50011">
    <property type="entry name" value="PROTEIN_KINASE_DOM"/>
    <property type="match status" value="1"/>
</dbReference>
<dbReference type="Proteomes" id="UP001165160">
    <property type="component" value="Unassembled WGS sequence"/>
</dbReference>
<dbReference type="SUPFAM" id="SSF56112">
    <property type="entry name" value="Protein kinase-like (PK-like)"/>
    <property type="match status" value="1"/>
</dbReference>
<dbReference type="GO" id="GO:0005737">
    <property type="term" value="C:cytoplasm"/>
    <property type="evidence" value="ECO:0007669"/>
    <property type="project" value="TreeGrafter"/>
</dbReference>